<comment type="similarity">
    <text evidence="1">Belongs to the carbohydrate kinase pfkB family.</text>
</comment>
<evidence type="ECO:0000259" key="7">
    <source>
        <dbReference type="Pfam" id="PF00294"/>
    </source>
</evidence>
<dbReference type="Pfam" id="PF00294">
    <property type="entry name" value="PfkB"/>
    <property type="match status" value="1"/>
</dbReference>
<dbReference type="SUPFAM" id="SSF53613">
    <property type="entry name" value="Ribokinase-like"/>
    <property type="match status" value="1"/>
</dbReference>
<sequence>MIYTCTMNTAIDLYVQLEKLMPDKVNRTMDEDYQPNGKGVNVSIMLKRYGIESVATGFIAGFTGEFIQDSLQKLNIKTDFVHVDGITRINVFMNADKEYKIVNQGPSISKEKQCLLIEKIGQMEAGSTLIVSGSLPVGVSEAILAEIGAICKMNGVHYVLDTSISSLDGVLASQPYLLKPNEEELAGFFQVKHRLSEKELVYYGYELIKRGAQQVLISRGKDGSIYLNKDTCLFATSPKGKVLNTACAGDALLATFIGHIQQGTPVEDALAKATATGASTAFSKGLSDLKDVPMLLDQVQITRRGFTWQK</sequence>
<feature type="domain" description="Carbohydrate kinase PfkB" evidence="7">
    <location>
        <begin position="9"/>
        <end position="287"/>
    </location>
</feature>
<gene>
    <name evidence="8" type="primary">pfkB</name>
    <name evidence="8" type="ORF">CHH72_20495</name>
</gene>
<dbReference type="UniPathway" id="UPA00704">
    <property type="reaction ID" value="UER00715"/>
</dbReference>
<keyword evidence="2 6" id="KW-0808">Transferase</keyword>
<reference evidence="8 9" key="1">
    <citation type="submission" date="2017-07" db="EMBL/GenBank/DDBJ databases">
        <title>Isolation and whole genome analysis of endospore-forming bacteria from heroin.</title>
        <authorList>
            <person name="Kalinowski J."/>
            <person name="Ahrens B."/>
            <person name="Al-Dilaimi A."/>
            <person name="Winkler A."/>
            <person name="Wibberg D."/>
            <person name="Schleenbecker U."/>
            <person name="Ruckert C."/>
            <person name="Wolfel R."/>
            <person name="Grass G."/>
        </authorList>
    </citation>
    <scope>NUCLEOTIDE SEQUENCE [LARGE SCALE GENOMIC DNA]</scope>
    <source>
        <strain evidence="8 9">7539</strain>
    </source>
</reference>
<dbReference type="NCBIfam" id="TIGR03168">
    <property type="entry name" value="1-PFK"/>
    <property type="match status" value="1"/>
</dbReference>
<keyword evidence="6" id="KW-0423">Lactose metabolism</keyword>
<protein>
    <recommendedName>
        <fullName evidence="6">Tagatose-6-phosphate kinase</fullName>
        <ecNumber evidence="6">2.7.1.144</ecNumber>
    </recommendedName>
</protein>
<comment type="similarity">
    <text evidence="6">Belongs to the carbohydrate kinase PfkB family. LacC subfamily.</text>
</comment>
<evidence type="ECO:0000313" key="8">
    <source>
        <dbReference type="EMBL" id="PAE87062.1"/>
    </source>
</evidence>
<dbReference type="GO" id="GO:0009024">
    <property type="term" value="F:tagatose-6-phosphate kinase activity"/>
    <property type="evidence" value="ECO:0007669"/>
    <property type="project" value="UniProtKB-EC"/>
</dbReference>
<evidence type="ECO:0000256" key="3">
    <source>
        <dbReference type="ARBA" id="ARBA00022741"/>
    </source>
</evidence>
<keyword evidence="3 6" id="KW-0547">Nucleotide-binding</keyword>
<comment type="caution">
    <text evidence="8">The sequence shown here is derived from an EMBL/GenBank/DDBJ whole genome shotgun (WGS) entry which is preliminary data.</text>
</comment>
<evidence type="ECO:0000256" key="6">
    <source>
        <dbReference type="PIRNR" id="PIRNR000535"/>
    </source>
</evidence>
<organism evidence="8 9">
    <name type="scientific">Shouchella clausii</name>
    <name type="common">Alkalihalobacillus clausii</name>
    <dbReference type="NCBI Taxonomy" id="79880"/>
    <lineage>
        <taxon>Bacteria</taxon>
        <taxon>Bacillati</taxon>
        <taxon>Bacillota</taxon>
        <taxon>Bacilli</taxon>
        <taxon>Bacillales</taxon>
        <taxon>Bacillaceae</taxon>
        <taxon>Shouchella</taxon>
    </lineage>
</organism>
<dbReference type="Proteomes" id="UP000216207">
    <property type="component" value="Unassembled WGS sequence"/>
</dbReference>
<dbReference type="PANTHER" id="PTHR46566">
    <property type="entry name" value="1-PHOSPHOFRUCTOKINASE-RELATED"/>
    <property type="match status" value="1"/>
</dbReference>
<dbReference type="PIRSF" id="PIRSF000535">
    <property type="entry name" value="1PFK/6PFK/LacC"/>
    <property type="match status" value="1"/>
</dbReference>
<dbReference type="GO" id="GO:0005524">
    <property type="term" value="F:ATP binding"/>
    <property type="evidence" value="ECO:0007669"/>
    <property type="project" value="UniProtKB-KW"/>
</dbReference>
<proteinExistence type="inferred from homology"/>
<comment type="pathway">
    <text evidence="6">Carbohydrate metabolism; D-tagatose 6-phosphate degradation; D-glyceraldehyde 3-phosphate and glycerone phosphate from D-tagatose 6-phosphate: step 1/2.</text>
</comment>
<dbReference type="GO" id="GO:2001059">
    <property type="term" value="P:D-tagatose 6-phosphate catabolic process"/>
    <property type="evidence" value="ECO:0007669"/>
    <property type="project" value="UniProtKB-UniPathway"/>
</dbReference>
<dbReference type="FunFam" id="3.40.1190.20:FF:000001">
    <property type="entry name" value="Phosphofructokinase"/>
    <property type="match status" value="1"/>
</dbReference>
<dbReference type="Gene3D" id="3.40.1190.20">
    <property type="match status" value="1"/>
</dbReference>
<dbReference type="EMBL" id="NPCC01000043">
    <property type="protein sequence ID" value="PAE87062.1"/>
    <property type="molecule type" value="Genomic_DNA"/>
</dbReference>
<dbReference type="GO" id="GO:0016052">
    <property type="term" value="P:carbohydrate catabolic process"/>
    <property type="evidence" value="ECO:0007669"/>
    <property type="project" value="UniProtKB-ARBA"/>
</dbReference>
<dbReference type="GO" id="GO:0008662">
    <property type="term" value="F:1-phosphofructokinase activity"/>
    <property type="evidence" value="ECO:0007669"/>
    <property type="project" value="InterPro"/>
</dbReference>
<dbReference type="InterPro" id="IPR029056">
    <property type="entry name" value="Ribokinase-like"/>
</dbReference>
<accession>A0A268NU81</accession>
<evidence type="ECO:0000256" key="5">
    <source>
        <dbReference type="ARBA" id="ARBA00022840"/>
    </source>
</evidence>
<evidence type="ECO:0000256" key="1">
    <source>
        <dbReference type="ARBA" id="ARBA00005380"/>
    </source>
</evidence>
<dbReference type="AlphaFoldDB" id="A0A268NU81"/>
<dbReference type="GO" id="GO:0005829">
    <property type="term" value="C:cytosol"/>
    <property type="evidence" value="ECO:0007669"/>
    <property type="project" value="TreeGrafter"/>
</dbReference>
<evidence type="ECO:0000256" key="4">
    <source>
        <dbReference type="ARBA" id="ARBA00022777"/>
    </source>
</evidence>
<dbReference type="RefSeq" id="WP_095327362.1">
    <property type="nucleotide sequence ID" value="NZ_NPCC01000043.1"/>
</dbReference>
<dbReference type="InterPro" id="IPR017583">
    <property type="entry name" value="Tagatose/fructose_Pkinase"/>
</dbReference>
<comment type="catalytic activity">
    <reaction evidence="6">
        <text>D-tagatofuranose 6-phosphate + ATP = D-tagatofuranose 1,6-bisphosphate + ADP + H(+)</text>
        <dbReference type="Rhea" id="RHEA:12420"/>
        <dbReference type="ChEBI" id="CHEBI:15378"/>
        <dbReference type="ChEBI" id="CHEBI:30616"/>
        <dbReference type="ChEBI" id="CHEBI:58694"/>
        <dbReference type="ChEBI" id="CHEBI:58695"/>
        <dbReference type="ChEBI" id="CHEBI:456216"/>
        <dbReference type="EC" id="2.7.1.144"/>
    </reaction>
</comment>
<dbReference type="InterPro" id="IPR011611">
    <property type="entry name" value="PfkB_dom"/>
</dbReference>
<evidence type="ECO:0000256" key="2">
    <source>
        <dbReference type="ARBA" id="ARBA00022679"/>
    </source>
</evidence>
<dbReference type="NCBIfam" id="TIGR03828">
    <property type="entry name" value="pfkB"/>
    <property type="match status" value="1"/>
</dbReference>
<dbReference type="PANTHER" id="PTHR46566:SF1">
    <property type="entry name" value="1-PHOSPHOFRUCTOKINASE"/>
    <property type="match status" value="1"/>
</dbReference>
<dbReference type="EC" id="2.7.1.144" evidence="6"/>
<dbReference type="GO" id="GO:0005988">
    <property type="term" value="P:lactose metabolic process"/>
    <property type="evidence" value="ECO:0007669"/>
    <property type="project" value="UniProtKB-KW"/>
</dbReference>
<evidence type="ECO:0000313" key="9">
    <source>
        <dbReference type="Proteomes" id="UP000216207"/>
    </source>
</evidence>
<dbReference type="GO" id="GO:0044281">
    <property type="term" value="P:small molecule metabolic process"/>
    <property type="evidence" value="ECO:0007669"/>
    <property type="project" value="UniProtKB-ARBA"/>
</dbReference>
<dbReference type="CDD" id="cd01164">
    <property type="entry name" value="FruK_PfkB_like"/>
    <property type="match status" value="1"/>
</dbReference>
<keyword evidence="5 6" id="KW-0067">ATP-binding</keyword>
<dbReference type="InterPro" id="IPR022463">
    <property type="entry name" value="1-PFruKinase"/>
</dbReference>
<keyword evidence="4 8" id="KW-0418">Kinase</keyword>
<name>A0A268NU81_SHOCL</name>